<sequence>MKFTTVTLLALTLTTASAAVLPINKRAIGEVRRCHTGCTEQPLIHLPSVSSENEEEDQEDPFADFKKSLALAREQERKCCTTFPETYPVENRLMGEGAAVPVPVQEVDEEGEVVDEEQRGAAEEIFSATRGKVGGAGEENGQDGGSGGRSSGVE</sequence>
<name>A0A3N4I4W0_ASCIM</name>
<protein>
    <submittedName>
        <fullName evidence="3">Uncharacterized protein</fullName>
    </submittedName>
</protein>
<gene>
    <name evidence="3" type="ORF">BJ508DRAFT_326746</name>
</gene>
<evidence type="ECO:0000313" key="3">
    <source>
        <dbReference type="EMBL" id="RPA81135.1"/>
    </source>
</evidence>
<dbReference type="AlphaFoldDB" id="A0A3N4I4W0"/>
<evidence type="ECO:0000256" key="2">
    <source>
        <dbReference type="SAM" id="SignalP"/>
    </source>
</evidence>
<feature type="signal peptide" evidence="2">
    <location>
        <begin position="1"/>
        <end position="18"/>
    </location>
</feature>
<dbReference type="Proteomes" id="UP000275078">
    <property type="component" value="Unassembled WGS sequence"/>
</dbReference>
<keyword evidence="2" id="KW-0732">Signal</keyword>
<organism evidence="3 4">
    <name type="scientific">Ascobolus immersus RN42</name>
    <dbReference type="NCBI Taxonomy" id="1160509"/>
    <lineage>
        <taxon>Eukaryota</taxon>
        <taxon>Fungi</taxon>
        <taxon>Dikarya</taxon>
        <taxon>Ascomycota</taxon>
        <taxon>Pezizomycotina</taxon>
        <taxon>Pezizomycetes</taxon>
        <taxon>Pezizales</taxon>
        <taxon>Ascobolaceae</taxon>
        <taxon>Ascobolus</taxon>
    </lineage>
</organism>
<evidence type="ECO:0000313" key="4">
    <source>
        <dbReference type="Proteomes" id="UP000275078"/>
    </source>
</evidence>
<dbReference type="EMBL" id="ML119682">
    <property type="protein sequence ID" value="RPA81135.1"/>
    <property type="molecule type" value="Genomic_DNA"/>
</dbReference>
<evidence type="ECO:0000256" key="1">
    <source>
        <dbReference type="SAM" id="MobiDB-lite"/>
    </source>
</evidence>
<accession>A0A3N4I4W0</accession>
<feature type="chain" id="PRO_5018211014" evidence="2">
    <location>
        <begin position="19"/>
        <end position="154"/>
    </location>
</feature>
<proteinExistence type="predicted"/>
<reference evidence="3 4" key="1">
    <citation type="journal article" date="2018" name="Nat. Ecol. Evol.">
        <title>Pezizomycetes genomes reveal the molecular basis of ectomycorrhizal truffle lifestyle.</title>
        <authorList>
            <person name="Murat C."/>
            <person name="Payen T."/>
            <person name="Noel B."/>
            <person name="Kuo A."/>
            <person name="Morin E."/>
            <person name="Chen J."/>
            <person name="Kohler A."/>
            <person name="Krizsan K."/>
            <person name="Balestrini R."/>
            <person name="Da Silva C."/>
            <person name="Montanini B."/>
            <person name="Hainaut M."/>
            <person name="Levati E."/>
            <person name="Barry K.W."/>
            <person name="Belfiori B."/>
            <person name="Cichocki N."/>
            <person name="Clum A."/>
            <person name="Dockter R.B."/>
            <person name="Fauchery L."/>
            <person name="Guy J."/>
            <person name="Iotti M."/>
            <person name="Le Tacon F."/>
            <person name="Lindquist E.A."/>
            <person name="Lipzen A."/>
            <person name="Malagnac F."/>
            <person name="Mello A."/>
            <person name="Molinier V."/>
            <person name="Miyauchi S."/>
            <person name="Poulain J."/>
            <person name="Riccioni C."/>
            <person name="Rubini A."/>
            <person name="Sitrit Y."/>
            <person name="Splivallo R."/>
            <person name="Traeger S."/>
            <person name="Wang M."/>
            <person name="Zifcakova L."/>
            <person name="Wipf D."/>
            <person name="Zambonelli A."/>
            <person name="Paolocci F."/>
            <person name="Nowrousian M."/>
            <person name="Ottonello S."/>
            <person name="Baldrian P."/>
            <person name="Spatafora J.W."/>
            <person name="Henrissat B."/>
            <person name="Nagy L.G."/>
            <person name="Aury J.M."/>
            <person name="Wincker P."/>
            <person name="Grigoriev I.V."/>
            <person name="Bonfante P."/>
            <person name="Martin F.M."/>
        </authorList>
    </citation>
    <scope>NUCLEOTIDE SEQUENCE [LARGE SCALE GENOMIC DNA]</scope>
    <source>
        <strain evidence="3 4">RN42</strain>
    </source>
</reference>
<feature type="compositionally biased region" description="Gly residues" evidence="1">
    <location>
        <begin position="132"/>
        <end position="154"/>
    </location>
</feature>
<keyword evidence="4" id="KW-1185">Reference proteome</keyword>
<feature type="region of interest" description="Disordered" evidence="1">
    <location>
        <begin position="109"/>
        <end position="154"/>
    </location>
</feature>